<organism evidence="14 15">
    <name type="scientific">Actinomadura livida</name>
    <dbReference type="NCBI Taxonomy" id="79909"/>
    <lineage>
        <taxon>Bacteria</taxon>
        <taxon>Bacillati</taxon>
        <taxon>Actinomycetota</taxon>
        <taxon>Actinomycetes</taxon>
        <taxon>Streptosporangiales</taxon>
        <taxon>Thermomonosporaceae</taxon>
        <taxon>Actinomadura</taxon>
    </lineage>
</organism>
<comment type="similarity">
    <text evidence="1">Belongs to the neocarzinostatin family.</text>
</comment>
<dbReference type="SUPFAM" id="SSF49319">
    <property type="entry name" value="Actinoxanthin-like"/>
    <property type="match status" value="1"/>
</dbReference>
<keyword evidence="8" id="KW-0238">DNA-binding</keyword>
<evidence type="ECO:0000256" key="4">
    <source>
        <dbReference type="ARBA" id="ARBA00022529"/>
    </source>
</evidence>
<dbReference type="Pfam" id="PF00960">
    <property type="entry name" value="Neocarzinostat"/>
    <property type="match status" value="1"/>
</dbReference>
<keyword evidence="4" id="KW-0929">Antimicrobial</keyword>
<evidence type="ECO:0000256" key="12">
    <source>
        <dbReference type="SAM" id="SignalP"/>
    </source>
</evidence>
<evidence type="ECO:0000256" key="1">
    <source>
        <dbReference type="ARBA" id="ARBA00010648"/>
    </source>
</evidence>
<dbReference type="InterPro" id="IPR019931">
    <property type="entry name" value="LPXTG_anchor"/>
</dbReference>
<keyword evidence="11" id="KW-0472">Membrane</keyword>
<sequence>MTVSISRGGATPHTPRTGFAGLVRRAGAVVALAGACVLAVAPPALAAPKINASKTTGVKAGDTITVQVTGMTPNETFVTLGQCKPGPKLPNDCAAQDTGGAILGATDAEGNFVTKDGSKDAKIKLVAEAGGADCAAKAGACVIAVTAPGNQGPNSAEIPLTFAGGGGGGDGDGSGGGSGDGGGTGGGGTGGGGTGGGGSGDLPNTGSPDGLPTYAMIASALVMAGGAALLIIPRRRRDH</sequence>
<dbReference type="Gene3D" id="2.60.40.230">
    <property type="entry name" value="Neocarzinostatin-like"/>
    <property type="match status" value="1"/>
</dbReference>
<feature type="chain" id="PRO_5046138135" evidence="12">
    <location>
        <begin position="47"/>
        <end position="239"/>
    </location>
</feature>
<keyword evidence="11" id="KW-0812">Transmembrane</keyword>
<evidence type="ECO:0000256" key="10">
    <source>
        <dbReference type="SAM" id="MobiDB-lite"/>
    </source>
</evidence>
<protein>
    <submittedName>
        <fullName evidence="14">Neocarzinostatin apoprotein domain-containing protein</fullName>
    </submittedName>
</protein>
<name>A0ABN1F0T2_9ACTN</name>
<dbReference type="EMBL" id="BAAAHD010000047">
    <property type="protein sequence ID" value="GAA0579481.1"/>
    <property type="molecule type" value="Genomic_DNA"/>
</dbReference>
<keyword evidence="2" id="KW-0134">Cell wall</keyword>
<evidence type="ECO:0000256" key="9">
    <source>
        <dbReference type="ARBA" id="ARBA00023157"/>
    </source>
</evidence>
<dbReference type="InterPro" id="IPR002186">
    <property type="entry name" value="Neocarzinostatin_fam"/>
</dbReference>
<keyword evidence="3" id="KW-0964">Secreted</keyword>
<evidence type="ECO:0000259" key="13">
    <source>
        <dbReference type="PROSITE" id="PS50847"/>
    </source>
</evidence>
<keyword evidence="15" id="KW-1185">Reference proteome</keyword>
<accession>A0ABN1F0T2</accession>
<feature type="region of interest" description="Disordered" evidence="10">
    <location>
        <begin position="152"/>
        <end position="207"/>
    </location>
</feature>
<feature type="compositionally biased region" description="Gly residues" evidence="10">
    <location>
        <begin position="163"/>
        <end position="200"/>
    </location>
</feature>
<reference evidence="14 15" key="1">
    <citation type="journal article" date="2019" name="Int. J. Syst. Evol. Microbiol.">
        <title>The Global Catalogue of Microorganisms (GCM) 10K type strain sequencing project: providing services to taxonomists for standard genome sequencing and annotation.</title>
        <authorList>
            <consortium name="The Broad Institute Genomics Platform"/>
            <consortium name="The Broad Institute Genome Sequencing Center for Infectious Disease"/>
            <person name="Wu L."/>
            <person name="Ma J."/>
        </authorList>
    </citation>
    <scope>NUCLEOTIDE SEQUENCE [LARGE SCALE GENOMIC DNA]</scope>
    <source>
        <strain evidence="14 15">JCM 10667</strain>
    </source>
</reference>
<keyword evidence="5 12" id="KW-0732">Signal</keyword>
<evidence type="ECO:0000313" key="15">
    <source>
        <dbReference type="Proteomes" id="UP001501427"/>
    </source>
</evidence>
<dbReference type="NCBIfam" id="TIGR01167">
    <property type="entry name" value="LPXTG_anchor"/>
    <property type="match status" value="1"/>
</dbReference>
<evidence type="ECO:0000256" key="6">
    <source>
        <dbReference type="ARBA" id="ARBA00023022"/>
    </source>
</evidence>
<keyword evidence="7" id="KW-0572">Peptidoglycan-anchor</keyword>
<keyword evidence="6" id="KW-0044">Antibiotic</keyword>
<keyword evidence="9" id="KW-1015">Disulfide bond</keyword>
<feature type="domain" description="Gram-positive cocci surface proteins LPxTG" evidence="13">
    <location>
        <begin position="202"/>
        <end position="239"/>
    </location>
</feature>
<dbReference type="Proteomes" id="UP001501427">
    <property type="component" value="Unassembled WGS sequence"/>
</dbReference>
<proteinExistence type="inferred from homology"/>
<dbReference type="PROSITE" id="PS50847">
    <property type="entry name" value="GRAM_POS_ANCHORING"/>
    <property type="match status" value="1"/>
</dbReference>
<gene>
    <name evidence="14" type="ORF">GCM10009546_47390</name>
</gene>
<feature type="signal peptide" evidence="12">
    <location>
        <begin position="1"/>
        <end position="46"/>
    </location>
</feature>
<evidence type="ECO:0000256" key="11">
    <source>
        <dbReference type="SAM" id="Phobius"/>
    </source>
</evidence>
<evidence type="ECO:0000256" key="2">
    <source>
        <dbReference type="ARBA" id="ARBA00022512"/>
    </source>
</evidence>
<feature type="transmembrane region" description="Helical" evidence="11">
    <location>
        <begin position="211"/>
        <end position="232"/>
    </location>
</feature>
<evidence type="ECO:0000256" key="7">
    <source>
        <dbReference type="ARBA" id="ARBA00023088"/>
    </source>
</evidence>
<keyword evidence="11" id="KW-1133">Transmembrane helix</keyword>
<evidence type="ECO:0000256" key="3">
    <source>
        <dbReference type="ARBA" id="ARBA00022525"/>
    </source>
</evidence>
<evidence type="ECO:0000313" key="14">
    <source>
        <dbReference type="EMBL" id="GAA0579481.1"/>
    </source>
</evidence>
<evidence type="ECO:0000256" key="8">
    <source>
        <dbReference type="ARBA" id="ARBA00023125"/>
    </source>
</evidence>
<evidence type="ECO:0000256" key="5">
    <source>
        <dbReference type="ARBA" id="ARBA00022729"/>
    </source>
</evidence>
<dbReference type="InterPro" id="IPR027273">
    <property type="entry name" value="Neocarzinostatin-like"/>
</dbReference>
<comment type="caution">
    <text evidence="14">The sequence shown here is derived from an EMBL/GenBank/DDBJ whole genome shotgun (WGS) entry which is preliminary data.</text>
</comment>